<feature type="signal peptide" evidence="1">
    <location>
        <begin position="1"/>
        <end position="24"/>
    </location>
</feature>
<keyword evidence="3" id="KW-0269">Exonuclease</keyword>
<name>A0A7G9L2D2_9SPHN</name>
<dbReference type="InterPro" id="IPR005135">
    <property type="entry name" value="Endo/exonuclease/phosphatase"/>
</dbReference>
<dbReference type="KEGG" id="ssau:H8M03_12485"/>
<proteinExistence type="predicted"/>
<organism evidence="3 4">
    <name type="scientific">Sphingomonas sabuli</name>
    <dbReference type="NCBI Taxonomy" id="2764186"/>
    <lineage>
        <taxon>Bacteria</taxon>
        <taxon>Pseudomonadati</taxon>
        <taxon>Pseudomonadota</taxon>
        <taxon>Alphaproteobacteria</taxon>
        <taxon>Sphingomonadales</taxon>
        <taxon>Sphingomonadaceae</taxon>
        <taxon>Sphingomonas</taxon>
    </lineage>
</organism>
<keyword evidence="3" id="KW-0540">Nuclease</keyword>
<evidence type="ECO:0000259" key="2">
    <source>
        <dbReference type="Pfam" id="PF03372"/>
    </source>
</evidence>
<dbReference type="GO" id="GO:0004519">
    <property type="term" value="F:endonuclease activity"/>
    <property type="evidence" value="ECO:0007669"/>
    <property type="project" value="UniProtKB-KW"/>
</dbReference>
<dbReference type="Gene3D" id="3.60.10.10">
    <property type="entry name" value="Endonuclease/exonuclease/phosphatase"/>
    <property type="match status" value="1"/>
</dbReference>
<dbReference type="InterPro" id="IPR036691">
    <property type="entry name" value="Endo/exonu/phosph_ase_sf"/>
</dbReference>
<reference evidence="3 4" key="1">
    <citation type="submission" date="2020-08" db="EMBL/GenBank/DDBJ databases">
        <title>Sphingomonas sp. sand1-3 16S ribosomal RNA gene Genome sequencing and assembly.</title>
        <authorList>
            <person name="Kang M."/>
        </authorList>
    </citation>
    <scope>NUCLEOTIDE SEQUENCE [LARGE SCALE GENOMIC DNA]</scope>
    <source>
        <strain evidence="4">sand1-3</strain>
    </source>
</reference>
<feature type="chain" id="PRO_5028913022" evidence="1">
    <location>
        <begin position="25"/>
        <end position="292"/>
    </location>
</feature>
<dbReference type="InterPro" id="IPR050410">
    <property type="entry name" value="CCR4/nocturin_mRNA_transcr"/>
</dbReference>
<keyword evidence="3" id="KW-0378">Hydrolase</keyword>
<dbReference type="Proteomes" id="UP000515861">
    <property type="component" value="Chromosome"/>
</dbReference>
<gene>
    <name evidence="3" type="ORF">H8M03_12485</name>
</gene>
<dbReference type="CDD" id="cd09083">
    <property type="entry name" value="EEP-1"/>
    <property type="match status" value="1"/>
</dbReference>
<evidence type="ECO:0000313" key="4">
    <source>
        <dbReference type="Proteomes" id="UP000515861"/>
    </source>
</evidence>
<evidence type="ECO:0000256" key="1">
    <source>
        <dbReference type="SAM" id="SignalP"/>
    </source>
</evidence>
<protein>
    <submittedName>
        <fullName evidence="3">Endonuclease/exonuclease/phosphatase family protein</fullName>
    </submittedName>
</protein>
<accession>A0A7G9L2D2</accession>
<dbReference type="GO" id="GO:0000175">
    <property type="term" value="F:3'-5'-RNA exonuclease activity"/>
    <property type="evidence" value="ECO:0007669"/>
    <property type="project" value="TreeGrafter"/>
</dbReference>
<dbReference type="SUPFAM" id="SSF56219">
    <property type="entry name" value="DNase I-like"/>
    <property type="match status" value="1"/>
</dbReference>
<dbReference type="PANTHER" id="PTHR12121">
    <property type="entry name" value="CARBON CATABOLITE REPRESSOR PROTEIN 4"/>
    <property type="match status" value="1"/>
</dbReference>
<keyword evidence="4" id="KW-1185">Reference proteome</keyword>
<keyword evidence="1" id="KW-0732">Signal</keyword>
<dbReference type="Pfam" id="PF03372">
    <property type="entry name" value="Exo_endo_phos"/>
    <property type="match status" value="1"/>
</dbReference>
<sequence length="292" mass="31640">MACVQSRFLRAALSLLSLALIAAAPPARQCAPLRVMAFNIRLDLESDGINRWSERRDQVVGHIALARPDILGLQEVVPGQKADLERAFPDHAFIGQPRDDGVSKGEYSALMVDRRTFDVGDSGTFWLSPTPAAPSRGWDAAYSRVATWAHLVRRAGGHRILAINTHLDNEGANARREGARMIAQFAAKHRLPGERIVVTGDFNAEPGSPPVQLLAGPPLMLRDSYAAAARRVGPDETFTGFDRKPGDARRIDYVLADPALAVDSHAVLAWTGQQGRAASDHFAVVADLGDCR</sequence>
<dbReference type="AlphaFoldDB" id="A0A7G9L2D2"/>
<evidence type="ECO:0000313" key="3">
    <source>
        <dbReference type="EMBL" id="QNM82781.1"/>
    </source>
</evidence>
<keyword evidence="3" id="KW-0255">Endonuclease</keyword>
<dbReference type="PANTHER" id="PTHR12121:SF36">
    <property type="entry name" value="ENDONUCLEASE_EXONUCLEASE_PHOSPHATASE DOMAIN-CONTAINING PROTEIN"/>
    <property type="match status" value="1"/>
</dbReference>
<dbReference type="EMBL" id="CP060697">
    <property type="protein sequence ID" value="QNM82781.1"/>
    <property type="molecule type" value="Genomic_DNA"/>
</dbReference>
<dbReference type="RefSeq" id="WP_187479736.1">
    <property type="nucleotide sequence ID" value="NZ_CP060697.1"/>
</dbReference>
<feature type="domain" description="Endonuclease/exonuclease/phosphatase" evidence="2">
    <location>
        <begin position="36"/>
        <end position="281"/>
    </location>
</feature>